<protein>
    <submittedName>
        <fullName evidence="2">(wild Malaysian banana) hypothetical protein</fullName>
    </submittedName>
</protein>
<reference evidence="3" key="2">
    <citation type="submission" date="2021-05" db="UniProtKB">
        <authorList>
            <consortium name="EnsemblPlants"/>
        </authorList>
    </citation>
    <scope>IDENTIFICATION</scope>
    <source>
        <strain evidence="3">subsp. malaccensis</strain>
    </source>
</reference>
<dbReference type="PANTHER" id="PTHR33782">
    <property type="entry name" value="OS01G0121600 PROTEIN"/>
    <property type="match status" value="1"/>
</dbReference>
<feature type="transmembrane region" description="Helical" evidence="1">
    <location>
        <begin position="110"/>
        <end position="131"/>
    </location>
</feature>
<proteinExistence type="predicted"/>
<dbReference type="OrthoDB" id="672819at2759"/>
<name>A0A804KY89_MUSAM</name>
<dbReference type="InParanoid" id="A0A804KY89"/>
<organism evidence="3 4">
    <name type="scientific">Musa acuminata subsp. malaccensis</name>
    <name type="common">Wild banana</name>
    <name type="synonym">Musa malaccensis</name>
    <dbReference type="NCBI Taxonomy" id="214687"/>
    <lineage>
        <taxon>Eukaryota</taxon>
        <taxon>Viridiplantae</taxon>
        <taxon>Streptophyta</taxon>
        <taxon>Embryophyta</taxon>
        <taxon>Tracheophyta</taxon>
        <taxon>Spermatophyta</taxon>
        <taxon>Magnoliopsida</taxon>
        <taxon>Liliopsida</taxon>
        <taxon>Zingiberales</taxon>
        <taxon>Musaceae</taxon>
        <taxon>Musa</taxon>
    </lineage>
</organism>
<evidence type="ECO:0000313" key="3">
    <source>
        <dbReference type="EnsemblPlants" id="Ma10_p20040.1"/>
    </source>
</evidence>
<evidence type="ECO:0000256" key="1">
    <source>
        <dbReference type="SAM" id="Phobius"/>
    </source>
</evidence>
<dbReference type="EMBL" id="HG996476">
    <property type="protein sequence ID" value="CAG1854072.1"/>
    <property type="molecule type" value="Genomic_DNA"/>
</dbReference>
<dbReference type="OMA" id="WMDWEKS"/>
<sequence length="135" mass="15181">MATSSFVSPVCSLGSRLLVKTSLHQKKRSRLVVSARKEDGGGQHYGGRLVDENMATLRRRIHEMKVAENNYEAPREWMEWERRYHARYGSDVSELMGLLQVFLLNARPGVGLAAMAMLALSMPASVILILMSRSF</sequence>
<dbReference type="Proteomes" id="UP000012960">
    <property type="component" value="Unplaced"/>
</dbReference>
<dbReference type="PANTHER" id="PTHR33782:SF5">
    <property type="entry name" value="MEDIATOR OF RNA POLYMERASE II TRANSCRIPTION SUBUNIT"/>
    <property type="match status" value="1"/>
</dbReference>
<keyword evidence="1" id="KW-0472">Membrane</keyword>
<dbReference type="EnsemblPlants" id="Ma10_t20040.1">
    <property type="protein sequence ID" value="Ma10_p20040.1"/>
    <property type="gene ID" value="Ma10_g20040"/>
</dbReference>
<accession>A0A804KY89</accession>
<keyword evidence="1" id="KW-1133">Transmembrane helix</keyword>
<evidence type="ECO:0000313" key="2">
    <source>
        <dbReference type="EMBL" id="CAG1854072.1"/>
    </source>
</evidence>
<keyword evidence="4" id="KW-1185">Reference proteome</keyword>
<gene>
    <name evidence="2" type="ORF">GSMUA_322980.1</name>
</gene>
<keyword evidence="1" id="KW-0812">Transmembrane</keyword>
<dbReference type="AlphaFoldDB" id="A0A804KY89"/>
<evidence type="ECO:0000313" key="4">
    <source>
        <dbReference type="Proteomes" id="UP000012960"/>
    </source>
</evidence>
<reference evidence="2" key="1">
    <citation type="submission" date="2021-03" db="EMBL/GenBank/DDBJ databases">
        <authorList>
            <consortium name="Genoscope - CEA"/>
            <person name="William W."/>
        </authorList>
    </citation>
    <scope>NUCLEOTIDE SEQUENCE</scope>
    <source>
        <strain evidence="2">Doubled-haploid Pahang</strain>
    </source>
</reference>
<dbReference type="Gramene" id="Ma10_t20040.1">
    <property type="protein sequence ID" value="Ma10_p20040.1"/>
    <property type="gene ID" value="Ma10_g20040"/>
</dbReference>